<dbReference type="Gene3D" id="1.10.510.10">
    <property type="entry name" value="Transferase(Phosphotransferase) domain 1"/>
    <property type="match status" value="1"/>
</dbReference>
<reference evidence="1 2" key="1">
    <citation type="submission" date="2016-04" db="EMBL/GenBank/DDBJ databases">
        <title>Genome analyses suggest a sexual origin of heterokaryosis in a supposedly ancient asexual fungus.</title>
        <authorList>
            <person name="Ropars J."/>
            <person name="Sedzielewska K."/>
            <person name="Noel J."/>
            <person name="Charron P."/>
            <person name="Farinelli L."/>
            <person name="Marton T."/>
            <person name="Kruger M."/>
            <person name="Pelin A."/>
            <person name="Brachmann A."/>
            <person name="Corradi N."/>
        </authorList>
    </citation>
    <scope>NUCLEOTIDE SEQUENCE [LARGE SCALE GENOMIC DNA]</scope>
    <source>
        <strain evidence="1 2">A5</strain>
    </source>
</reference>
<dbReference type="InterPro" id="IPR011009">
    <property type="entry name" value="Kinase-like_dom_sf"/>
</dbReference>
<accession>A0A2I1E352</accession>
<sequence length="181" mass="20899">MQKEAHFVIIWKRISFIKLEDKIRINSSMIRCNIFHGIVHKSFHSNNVLARQNSIKLADSELSRRIRETDRIPLNEFDTISYRLREVIVEGTPDGYSNLYSSKVLDYDPDKKPTTQEIVNTLSPMVSRQIIQNLKLNHGNDITSKRTFNSNNNGIEFNEALEPSDICINFPVAEITYTADL</sequence>
<dbReference type="EMBL" id="LLXJ01001198">
    <property type="protein sequence ID" value="PKC03354.1"/>
    <property type="molecule type" value="Genomic_DNA"/>
</dbReference>
<name>A0A2I1E352_9GLOM</name>
<reference evidence="1 2" key="2">
    <citation type="submission" date="2017-09" db="EMBL/GenBank/DDBJ databases">
        <title>Extensive intraspecific genome diversity in a model arbuscular mycorrhizal fungus.</title>
        <authorList>
            <person name="Chen E.C."/>
            <person name="Morin E."/>
            <person name="Beaudet D."/>
            <person name="Noel J."/>
            <person name="Ndikumana S."/>
            <person name="Charron P."/>
            <person name="St-Onge C."/>
            <person name="Giorgi J."/>
            <person name="Grigoriev I.V."/>
            <person name="Roux C."/>
            <person name="Martin F.M."/>
            <person name="Corradi N."/>
        </authorList>
    </citation>
    <scope>NUCLEOTIDE SEQUENCE [LARGE SCALE GENOMIC DNA]</scope>
    <source>
        <strain evidence="1 2">A5</strain>
    </source>
</reference>
<evidence type="ECO:0000313" key="1">
    <source>
        <dbReference type="EMBL" id="PKC03354.1"/>
    </source>
</evidence>
<gene>
    <name evidence="1" type="ORF">RhiirA5_503471</name>
</gene>
<dbReference type="VEuPathDB" id="FungiDB:RhiirFUN_005092"/>
<proteinExistence type="predicted"/>
<dbReference type="OrthoDB" id="10464266at2759"/>
<dbReference type="VEuPathDB" id="FungiDB:FUN_005381"/>
<evidence type="ECO:0000313" key="2">
    <source>
        <dbReference type="Proteomes" id="UP000232722"/>
    </source>
</evidence>
<dbReference type="SUPFAM" id="SSF56112">
    <property type="entry name" value="Protein kinase-like (PK-like)"/>
    <property type="match status" value="1"/>
</dbReference>
<comment type="caution">
    <text evidence="1">The sequence shown here is derived from an EMBL/GenBank/DDBJ whole genome shotgun (WGS) entry which is preliminary data.</text>
</comment>
<organism evidence="1 2">
    <name type="scientific">Rhizophagus irregularis</name>
    <dbReference type="NCBI Taxonomy" id="588596"/>
    <lineage>
        <taxon>Eukaryota</taxon>
        <taxon>Fungi</taxon>
        <taxon>Fungi incertae sedis</taxon>
        <taxon>Mucoromycota</taxon>
        <taxon>Glomeromycotina</taxon>
        <taxon>Glomeromycetes</taxon>
        <taxon>Glomerales</taxon>
        <taxon>Glomeraceae</taxon>
        <taxon>Rhizophagus</taxon>
    </lineage>
</organism>
<dbReference type="Proteomes" id="UP000232722">
    <property type="component" value="Unassembled WGS sequence"/>
</dbReference>
<protein>
    <submittedName>
        <fullName evidence="1">Uncharacterized protein</fullName>
    </submittedName>
</protein>
<dbReference type="AlphaFoldDB" id="A0A2I1E352"/>